<accession>A0ACC1L7V2</accession>
<dbReference type="EMBL" id="JANBUN010000591">
    <property type="protein sequence ID" value="KAJ2802613.1"/>
    <property type="molecule type" value="Genomic_DNA"/>
</dbReference>
<gene>
    <name evidence="1" type="ORF">H4R21_002351</name>
</gene>
<name>A0ACC1L7V2_9FUNG</name>
<protein>
    <submittedName>
        <fullName evidence="1">Uncharacterized protein</fullName>
    </submittedName>
</protein>
<keyword evidence="2" id="KW-1185">Reference proteome</keyword>
<reference evidence="1" key="1">
    <citation type="submission" date="2022-07" db="EMBL/GenBank/DDBJ databases">
        <title>Phylogenomic reconstructions and comparative analyses of Kickxellomycotina fungi.</title>
        <authorList>
            <person name="Reynolds N.K."/>
            <person name="Stajich J.E."/>
            <person name="Barry K."/>
            <person name="Grigoriev I.V."/>
            <person name="Crous P."/>
            <person name="Smith M.E."/>
        </authorList>
    </citation>
    <scope>NUCLEOTIDE SEQUENCE</scope>
    <source>
        <strain evidence="1">BCRC 34780</strain>
    </source>
</reference>
<evidence type="ECO:0000313" key="1">
    <source>
        <dbReference type="EMBL" id="KAJ2802613.1"/>
    </source>
</evidence>
<proteinExistence type="predicted"/>
<feature type="non-terminal residue" evidence="1">
    <location>
        <position position="292"/>
    </location>
</feature>
<comment type="caution">
    <text evidence="1">The sequence shown here is derived from an EMBL/GenBank/DDBJ whole genome shotgun (WGS) entry which is preliminary data.</text>
</comment>
<sequence>MDRASSGGSSGSEQRRPCNAQGSQGGGGEGSRAVPQGIRQPSMARATDRLASLPSSLPRSWQLQHQETQPGASSNGEESDASGSGRGGGTIGLDGAAIARRVKRHLVMHGGEAGSMRGSVSAQMAGEVPAGVEEDEDEDGYAGDDNDDEQDDERVVADPLTLPSGDMMYGLYRWHEARGREEDGPRRRGSFSGVASDTEWDVPYSQRQLTMPGGFRRQFLHDQAAREGRPPVGMLATSFVDFIGLYGHFAGSDYPSDEDEPPAAAARPSSPQQSLTENTPLLQQQQQREAER</sequence>
<evidence type="ECO:0000313" key="2">
    <source>
        <dbReference type="Proteomes" id="UP001140087"/>
    </source>
</evidence>
<organism evidence="1 2">
    <name type="scientific">Coemansia helicoidea</name>
    <dbReference type="NCBI Taxonomy" id="1286919"/>
    <lineage>
        <taxon>Eukaryota</taxon>
        <taxon>Fungi</taxon>
        <taxon>Fungi incertae sedis</taxon>
        <taxon>Zoopagomycota</taxon>
        <taxon>Kickxellomycotina</taxon>
        <taxon>Kickxellomycetes</taxon>
        <taxon>Kickxellales</taxon>
        <taxon>Kickxellaceae</taxon>
        <taxon>Coemansia</taxon>
    </lineage>
</organism>
<dbReference type="Proteomes" id="UP001140087">
    <property type="component" value="Unassembled WGS sequence"/>
</dbReference>